<evidence type="ECO:0000256" key="1">
    <source>
        <dbReference type="SAM" id="MobiDB-lite"/>
    </source>
</evidence>
<evidence type="ECO:0000313" key="2">
    <source>
        <dbReference type="EMBL" id="TNN64963.1"/>
    </source>
</evidence>
<feature type="compositionally biased region" description="Basic and acidic residues" evidence="1">
    <location>
        <begin position="61"/>
        <end position="79"/>
    </location>
</feature>
<accession>A0A4Z2HJ49</accession>
<comment type="caution">
    <text evidence="2">The sequence shown here is derived from an EMBL/GenBank/DDBJ whole genome shotgun (WGS) entry which is preliminary data.</text>
</comment>
<sequence>MACKVPARAYVIASEGRDRRLNGSSANVKCELRGERESSAVASAAPSGRGGPQWRSVLRGHRADAPADDPGRHADVRQV</sequence>
<name>A0A4Z2HJ49_9TELE</name>
<dbReference type="Proteomes" id="UP000314294">
    <property type="component" value="Unassembled WGS sequence"/>
</dbReference>
<evidence type="ECO:0000313" key="3">
    <source>
        <dbReference type="Proteomes" id="UP000314294"/>
    </source>
</evidence>
<gene>
    <name evidence="2" type="ORF">EYF80_024847</name>
</gene>
<feature type="region of interest" description="Disordered" evidence="1">
    <location>
        <begin position="32"/>
        <end position="79"/>
    </location>
</feature>
<reference evidence="2 3" key="1">
    <citation type="submission" date="2019-03" db="EMBL/GenBank/DDBJ databases">
        <title>First draft genome of Liparis tanakae, snailfish: a comprehensive survey of snailfish specific genes.</title>
        <authorList>
            <person name="Kim W."/>
            <person name="Song I."/>
            <person name="Jeong J.-H."/>
            <person name="Kim D."/>
            <person name="Kim S."/>
            <person name="Ryu S."/>
            <person name="Song J.Y."/>
            <person name="Lee S.K."/>
        </authorList>
    </citation>
    <scope>NUCLEOTIDE SEQUENCE [LARGE SCALE GENOMIC DNA]</scope>
    <source>
        <tissue evidence="2">Muscle</tissue>
    </source>
</reference>
<protein>
    <submittedName>
        <fullName evidence="2">Uncharacterized protein</fullName>
    </submittedName>
</protein>
<proteinExistence type="predicted"/>
<keyword evidence="3" id="KW-1185">Reference proteome</keyword>
<dbReference type="AlphaFoldDB" id="A0A4Z2HJ49"/>
<organism evidence="2 3">
    <name type="scientific">Liparis tanakae</name>
    <name type="common">Tanaka's snailfish</name>
    <dbReference type="NCBI Taxonomy" id="230148"/>
    <lineage>
        <taxon>Eukaryota</taxon>
        <taxon>Metazoa</taxon>
        <taxon>Chordata</taxon>
        <taxon>Craniata</taxon>
        <taxon>Vertebrata</taxon>
        <taxon>Euteleostomi</taxon>
        <taxon>Actinopterygii</taxon>
        <taxon>Neopterygii</taxon>
        <taxon>Teleostei</taxon>
        <taxon>Neoteleostei</taxon>
        <taxon>Acanthomorphata</taxon>
        <taxon>Eupercaria</taxon>
        <taxon>Perciformes</taxon>
        <taxon>Cottioidei</taxon>
        <taxon>Cottales</taxon>
        <taxon>Liparidae</taxon>
        <taxon>Liparis</taxon>
    </lineage>
</organism>
<dbReference type="EMBL" id="SRLO01000243">
    <property type="protein sequence ID" value="TNN64963.1"/>
    <property type="molecule type" value="Genomic_DNA"/>
</dbReference>